<dbReference type="AlphaFoldDB" id="A0A2C9LYU2"/>
<dbReference type="InterPro" id="IPR012337">
    <property type="entry name" value="RNaseH-like_sf"/>
</dbReference>
<dbReference type="SUPFAM" id="SSF53098">
    <property type="entry name" value="Ribonuclease H-like"/>
    <property type="match status" value="1"/>
</dbReference>
<name>A0A2C9LYU2_BIOGL</name>
<protein>
    <recommendedName>
        <fullName evidence="1">Integrase catalytic domain-containing protein</fullName>
    </recommendedName>
</protein>
<reference evidence="2" key="1">
    <citation type="submission" date="2020-05" db="UniProtKB">
        <authorList>
            <consortium name="EnsemblMetazoa"/>
        </authorList>
    </citation>
    <scope>IDENTIFICATION</scope>
    <source>
        <strain evidence="2">BB02</strain>
    </source>
</reference>
<dbReference type="InterPro" id="IPR050951">
    <property type="entry name" value="Retrovirus_Pol_polyprotein"/>
</dbReference>
<gene>
    <name evidence="2" type="primary">106057795</name>
</gene>
<accession>A0A2C9LYU2</accession>
<evidence type="ECO:0000313" key="2">
    <source>
        <dbReference type="EnsemblMetazoa" id="BGLB036574-PA"/>
    </source>
</evidence>
<dbReference type="InterPro" id="IPR001584">
    <property type="entry name" value="Integrase_cat-core"/>
</dbReference>
<dbReference type="Gene3D" id="3.30.420.10">
    <property type="entry name" value="Ribonuclease H-like superfamily/Ribonuclease H"/>
    <property type="match status" value="1"/>
</dbReference>
<dbReference type="Pfam" id="PF00665">
    <property type="entry name" value="rve"/>
    <property type="match status" value="1"/>
</dbReference>
<evidence type="ECO:0000313" key="3">
    <source>
        <dbReference type="Proteomes" id="UP000076420"/>
    </source>
</evidence>
<evidence type="ECO:0000259" key="1">
    <source>
        <dbReference type="PROSITE" id="PS50994"/>
    </source>
</evidence>
<dbReference type="EnsemblMetazoa" id="BGLB036574-RA">
    <property type="protein sequence ID" value="BGLB036574-PA"/>
    <property type="gene ID" value="BGLB036574"/>
</dbReference>
<proteinExistence type="predicted"/>
<dbReference type="PROSITE" id="PS50994">
    <property type="entry name" value="INTEGRASE"/>
    <property type="match status" value="1"/>
</dbReference>
<dbReference type="PANTHER" id="PTHR37984:SF15">
    <property type="entry name" value="INTEGRASE CATALYTIC DOMAIN-CONTAINING PROTEIN"/>
    <property type="match status" value="1"/>
</dbReference>
<dbReference type="InterPro" id="IPR036397">
    <property type="entry name" value="RNaseH_sf"/>
</dbReference>
<dbReference type="GO" id="GO:0015074">
    <property type="term" value="P:DNA integration"/>
    <property type="evidence" value="ECO:0007669"/>
    <property type="project" value="InterPro"/>
</dbReference>
<dbReference type="Proteomes" id="UP000076420">
    <property type="component" value="Unassembled WGS sequence"/>
</dbReference>
<dbReference type="VEuPathDB" id="VectorBase:BGLB036574"/>
<organism evidence="2 3">
    <name type="scientific">Biomphalaria glabrata</name>
    <name type="common">Bloodfluke planorb</name>
    <name type="synonym">Freshwater snail</name>
    <dbReference type="NCBI Taxonomy" id="6526"/>
    <lineage>
        <taxon>Eukaryota</taxon>
        <taxon>Metazoa</taxon>
        <taxon>Spiralia</taxon>
        <taxon>Lophotrochozoa</taxon>
        <taxon>Mollusca</taxon>
        <taxon>Gastropoda</taxon>
        <taxon>Heterobranchia</taxon>
        <taxon>Euthyneura</taxon>
        <taxon>Panpulmonata</taxon>
        <taxon>Hygrophila</taxon>
        <taxon>Lymnaeoidea</taxon>
        <taxon>Planorbidae</taxon>
        <taxon>Biomphalaria</taxon>
    </lineage>
</organism>
<dbReference type="KEGG" id="bgt:106057795"/>
<sequence length="334" mass="38313">MDQRSVSFMYNRSNKGKIKNEKIQRWKLELSYFHYDVIYRPDKQNTVADTFTRNYLSYITCNDLKLLHTSLCHPGGTRLMHYVRAKNLPFSCDDIRTVIEQCQICTELKPLFFPKLTGELIKATQPFERISMDFKEPLPSVSRNRYLLTIIDEFSKFPFACPDMSSSTVFKCLNELLAVFGFQAYVHTDRGTLFMSTEGQHFLHERGIATSRTTPYNPRGNGQIERLNRTLALPSKELDIAKWELVLNDALQSIRSILCTATNRTPHEGLLGFNQRSGFGTSLPTWLTSPGPVLLKNVRSSIYDTITEEVDLVTCNPQYTVIRTPNGREETVSL</sequence>
<dbReference type="STRING" id="6526.A0A2C9LYU2"/>
<dbReference type="PANTHER" id="PTHR37984">
    <property type="entry name" value="PROTEIN CBG26694"/>
    <property type="match status" value="1"/>
</dbReference>
<dbReference type="VEuPathDB" id="VectorBase:BGLAX_047237"/>
<feature type="domain" description="Integrase catalytic" evidence="1">
    <location>
        <begin position="122"/>
        <end position="283"/>
    </location>
</feature>
<dbReference type="GO" id="GO:0003676">
    <property type="term" value="F:nucleic acid binding"/>
    <property type="evidence" value="ECO:0007669"/>
    <property type="project" value="InterPro"/>
</dbReference>